<keyword evidence="5" id="KW-0970">Cilium biogenesis/degradation</keyword>
<evidence type="ECO:0000256" key="8">
    <source>
        <dbReference type="ARBA" id="ARBA00023273"/>
    </source>
</evidence>
<accession>A0A9P0CNJ7</accession>
<evidence type="ECO:0000313" key="10">
    <source>
        <dbReference type="EMBL" id="CAH1104941.1"/>
    </source>
</evidence>
<protein>
    <recommendedName>
        <fullName evidence="3">Cilia- and flagella-associated protein 206</fullName>
    </recommendedName>
</protein>
<dbReference type="Pfam" id="PF12018">
    <property type="entry name" value="FAP206"/>
    <property type="match status" value="1"/>
</dbReference>
<evidence type="ECO:0000256" key="3">
    <source>
        <dbReference type="ARBA" id="ARBA00021602"/>
    </source>
</evidence>
<keyword evidence="8" id="KW-0966">Cell projection</keyword>
<dbReference type="InterPro" id="IPR021897">
    <property type="entry name" value="FAP206"/>
</dbReference>
<dbReference type="GO" id="GO:0036064">
    <property type="term" value="C:ciliary basal body"/>
    <property type="evidence" value="ECO:0007669"/>
    <property type="project" value="TreeGrafter"/>
</dbReference>
<evidence type="ECO:0000256" key="2">
    <source>
        <dbReference type="ARBA" id="ARBA00010500"/>
    </source>
</evidence>
<evidence type="ECO:0000256" key="5">
    <source>
        <dbReference type="ARBA" id="ARBA00022794"/>
    </source>
</evidence>
<evidence type="ECO:0000313" key="11">
    <source>
        <dbReference type="Proteomes" id="UP001153636"/>
    </source>
</evidence>
<gene>
    <name evidence="10" type="ORF">PSYICH_LOCUS6133</name>
</gene>
<name>A0A9P0CNJ7_9CUCU</name>
<comment type="function">
    <text evidence="9">Essential for sperm motility and is involved in the regulation of the beating frequency of motile cilia on the epithelial cells of the respiratory tract. Required for the establishment of radial spokes in sperm flagella.</text>
</comment>
<keyword evidence="11" id="KW-1185">Reference proteome</keyword>
<evidence type="ECO:0000256" key="7">
    <source>
        <dbReference type="ARBA" id="ARBA00023212"/>
    </source>
</evidence>
<evidence type="ECO:0000256" key="6">
    <source>
        <dbReference type="ARBA" id="ARBA00023069"/>
    </source>
</evidence>
<sequence>MVSRIERNIVKEILRECQPKNLHPNEDFVTYYLKLLLLDPNWGITENLLNSRANVQTLVKHVISELESKDSVKMMTLKMQFYFMWSLDHINNIITNTIKTLINRLTPLKEQIMISTIVDDSLDVEKLRRVLVMYMVFKSGLGNPTHPEVYSEGVAALKSIISEEELKEFSYGTRAAKEEHLNEMTKLITGIRLFNKYCQRGGAEIPDLADLYRNASKVIKDEISTSLTDALDHVTFRTSLLEKCYGLRESVDGYYFEYISIPKGGRELLENAKDELIHYRQYELFIRKILKCLEVVDAEVEQTDHEISALMEKIIVIVRARLAVPVYIIFPLFEQIADYFIIIQQQVLLLARYSTILNNMKTYCKQMRVDYTLFDELINVSTVFEPTRETFNKLLDSENPTVEMFQANELENEPHINLQYLGFCSWRLVNTNGFLVQGNPRLGIAKFRDDYFVFSSYEAGKDFSKKPKEYLKKVLALARTKPQLINFLLLQNQLVEVSEIKTLVKVKVKVKKNADKGVQSEDDYVIPPYKEKSISWNIWDIKRNVLQLAHLTKCKTTGTQTIKSHSSNPIRTQTIILKEQETQTRVDNYTSVPSPLTFIYGLRGRKDDKQFVIDLTRPIQE</sequence>
<organism evidence="10 11">
    <name type="scientific">Psylliodes chrysocephalus</name>
    <dbReference type="NCBI Taxonomy" id="3402493"/>
    <lineage>
        <taxon>Eukaryota</taxon>
        <taxon>Metazoa</taxon>
        <taxon>Ecdysozoa</taxon>
        <taxon>Arthropoda</taxon>
        <taxon>Hexapoda</taxon>
        <taxon>Insecta</taxon>
        <taxon>Pterygota</taxon>
        <taxon>Neoptera</taxon>
        <taxon>Endopterygota</taxon>
        <taxon>Coleoptera</taxon>
        <taxon>Polyphaga</taxon>
        <taxon>Cucujiformia</taxon>
        <taxon>Chrysomeloidea</taxon>
        <taxon>Chrysomelidae</taxon>
        <taxon>Galerucinae</taxon>
        <taxon>Alticini</taxon>
        <taxon>Psylliodes</taxon>
    </lineage>
</organism>
<comment type="similarity">
    <text evidence="2">Belongs to the CFAP206 family.</text>
</comment>
<reference evidence="10" key="1">
    <citation type="submission" date="2022-01" db="EMBL/GenBank/DDBJ databases">
        <authorList>
            <person name="King R."/>
        </authorList>
    </citation>
    <scope>NUCLEOTIDE SEQUENCE</scope>
</reference>
<proteinExistence type="inferred from homology"/>
<dbReference type="AlphaFoldDB" id="A0A9P0CNJ7"/>
<keyword evidence="4" id="KW-0963">Cytoplasm</keyword>
<dbReference type="OrthoDB" id="10251073at2759"/>
<dbReference type="EMBL" id="OV651830">
    <property type="protein sequence ID" value="CAH1104941.1"/>
    <property type="molecule type" value="Genomic_DNA"/>
</dbReference>
<comment type="subcellular location">
    <subcellularLocation>
        <location evidence="1">Cytoplasm</location>
        <location evidence="1">Cytoskeleton</location>
        <location evidence="1">Cilium axoneme</location>
    </subcellularLocation>
</comment>
<evidence type="ECO:0000256" key="1">
    <source>
        <dbReference type="ARBA" id="ARBA00004430"/>
    </source>
</evidence>
<dbReference type="PANTHER" id="PTHR21442">
    <property type="entry name" value="CILIA- AND FLAGELLA-ASSOCIATED PROTEIN 206"/>
    <property type="match status" value="1"/>
</dbReference>
<keyword evidence="6" id="KW-0969">Cilium</keyword>
<dbReference type="Proteomes" id="UP001153636">
    <property type="component" value="Chromosome 18"/>
</dbReference>
<evidence type="ECO:0000256" key="4">
    <source>
        <dbReference type="ARBA" id="ARBA00022490"/>
    </source>
</evidence>
<dbReference type="GO" id="GO:0005930">
    <property type="term" value="C:axoneme"/>
    <property type="evidence" value="ECO:0007669"/>
    <property type="project" value="UniProtKB-SubCell"/>
</dbReference>
<dbReference type="GO" id="GO:0030030">
    <property type="term" value="P:cell projection organization"/>
    <property type="evidence" value="ECO:0007669"/>
    <property type="project" value="UniProtKB-KW"/>
</dbReference>
<dbReference type="PANTHER" id="PTHR21442:SF0">
    <property type="entry name" value="CILIA- AND FLAGELLA-ASSOCIATED PROTEIN 206"/>
    <property type="match status" value="1"/>
</dbReference>
<evidence type="ECO:0000256" key="9">
    <source>
        <dbReference type="ARBA" id="ARBA00045321"/>
    </source>
</evidence>
<keyword evidence="7" id="KW-0206">Cytoskeleton</keyword>
<dbReference type="GO" id="GO:0003356">
    <property type="term" value="P:regulation of cilium beat frequency"/>
    <property type="evidence" value="ECO:0007669"/>
    <property type="project" value="TreeGrafter"/>
</dbReference>